<accession>A0A2W5NFY0</accession>
<dbReference type="AlphaFoldDB" id="A0A2W5NFY0"/>
<gene>
    <name evidence="1" type="ORF">DI556_01740</name>
</gene>
<dbReference type="EMBL" id="QFPW01000001">
    <property type="protein sequence ID" value="PZQ52406.1"/>
    <property type="molecule type" value="Genomic_DNA"/>
</dbReference>
<evidence type="ECO:0000313" key="2">
    <source>
        <dbReference type="Proteomes" id="UP000249185"/>
    </source>
</evidence>
<dbReference type="Proteomes" id="UP000249185">
    <property type="component" value="Unassembled WGS sequence"/>
</dbReference>
<protein>
    <submittedName>
        <fullName evidence="1">Uncharacterized protein</fullName>
    </submittedName>
</protein>
<name>A0A2W5NFY0_RHOSU</name>
<reference evidence="1 2" key="1">
    <citation type="submission" date="2017-08" db="EMBL/GenBank/DDBJ databases">
        <title>Infants hospitalized years apart are colonized by the same room-sourced microbial strains.</title>
        <authorList>
            <person name="Brooks B."/>
            <person name="Olm M.R."/>
            <person name="Firek B.A."/>
            <person name="Baker R."/>
            <person name="Thomas B.C."/>
            <person name="Morowitz M.J."/>
            <person name="Banfield J.F."/>
        </authorList>
    </citation>
    <scope>NUCLEOTIDE SEQUENCE [LARGE SCALE GENOMIC DNA]</scope>
    <source>
        <strain evidence="1">S2_005_002_R2_34</strain>
    </source>
</reference>
<evidence type="ECO:0000313" key="1">
    <source>
        <dbReference type="EMBL" id="PZQ52406.1"/>
    </source>
</evidence>
<comment type="caution">
    <text evidence="1">The sequence shown here is derived from an EMBL/GenBank/DDBJ whole genome shotgun (WGS) entry which is preliminary data.</text>
</comment>
<proteinExistence type="predicted"/>
<sequence>MSAYPAPGAAPVARVSDLPPLEQRVVLYTRLWSEGRLGQAEVWRDLIDRHGPAGATRAAGHLDALLRELMAFGRRPMSRHAPSCPCAGGDECVLARFVALAAEGAREDAILMGALMVRADVSLLLAGIAEDLGLSLMRELGATPAISATRH</sequence>
<organism evidence="1 2">
    <name type="scientific">Rhodovulum sulfidophilum</name>
    <name type="common">Rhodobacter sulfidophilus</name>
    <dbReference type="NCBI Taxonomy" id="35806"/>
    <lineage>
        <taxon>Bacteria</taxon>
        <taxon>Pseudomonadati</taxon>
        <taxon>Pseudomonadota</taxon>
        <taxon>Alphaproteobacteria</taxon>
        <taxon>Rhodobacterales</taxon>
        <taxon>Paracoccaceae</taxon>
        <taxon>Rhodovulum</taxon>
    </lineage>
</organism>